<dbReference type="OrthoDB" id="419768at2759"/>
<evidence type="ECO:0000259" key="2">
    <source>
        <dbReference type="PROSITE" id="PS50004"/>
    </source>
</evidence>
<organism evidence="3 4">
    <name type="scientific">Folsomia candida</name>
    <name type="common">Springtail</name>
    <dbReference type="NCBI Taxonomy" id="158441"/>
    <lineage>
        <taxon>Eukaryota</taxon>
        <taxon>Metazoa</taxon>
        <taxon>Ecdysozoa</taxon>
        <taxon>Arthropoda</taxon>
        <taxon>Hexapoda</taxon>
        <taxon>Collembola</taxon>
        <taxon>Entomobryomorpha</taxon>
        <taxon>Isotomoidea</taxon>
        <taxon>Isotomidae</taxon>
        <taxon>Proisotominae</taxon>
        <taxon>Folsomia</taxon>
    </lineage>
</organism>
<protein>
    <submittedName>
        <fullName evidence="3">Elicitor-responsive protein 1</fullName>
    </submittedName>
</protein>
<feature type="signal peptide" evidence="1">
    <location>
        <begin position="1"/>
        <end position="31"/>
    </location>
</feature>
<dbReference type="SUPFAM" id="SSF49562">
    <property type="entry name" value="C2 domain (Calcium/lipid-binding domain, CaLB)"/>
    <property type="match status" value="2"/>
</dbReference>
<evidence type="ECO:0000313" key="3">
    <source>
        <dbReference type="EMBL" id="OXA54863.1"/>
    </source>
</evidence>
<keyword evidence="4" id="KW-1185">Reference proteome</keyword>
<dbReference type="SMART" id="SM00239">
    <property type="entry name" value="C2"/>
    <property type="match status" value="2"/>
</dbReference>
<accession>A0A226EBE5</accession>
<dbReference type="InterPro" id="IPR000008">
    <property type="entry name" value="C2_dom"/>
</dbReference>
<feature type="chain" id="PRO_5012714206" evidence="1">
    <location>
        <begin position="32"/>
        <end position="295"/>
    </location>
</feature>
<proteinExistence type="predicted"/>
<sequence>MINFSAKNIRNMKYTFPLILLISLSFALTRAQNEGSHFTNLYFTVSGRNLPSNGNPYLLIYHVHDDSSTNLGKTLGVKDNPNPEWNKVFKAKYFHGENVQNQRLFVQVKGLQNTANVFVELSSYMESGQNLSIPLTGEYSGSSLILQGTTPFYFSLQVNNIPATDFNWWGVRTGLSDPYINCYFFSASDPWDAQRSKFHETTVVRNVHDASWWDQPIEYLNYVKGKGQKFLLEVMDHDHMSKDDFLGEAIIDVDEFVRHEAILITPLLNTPKIGQAGQNITLTVKWEGWAQLTEP</sequence>
<dbReference type="EMBL" id="LNIX01000005">
    <property type="protein sequence ID" value="OXA54863.1"/>
    <property type="molecule type" value="Genomic_DNA"/>
</dbReference>
<dbReference type="Pfam" id="PF00168">
    <property type="entry name" value="C2"/>
    <property type="match status" value="2"/>
</dbReference>
<name>A0A226EBE5_FOLCA</name>
<dbReference type="Gene3D" id="2.60.40.150">
    <property type="entry name" value="C2 domain"/>
    <property type="match status" value="2"/>
</dbReference>
<dbReference type="AlphaFoldDB" id="A0A226EBE5"/>
<reference evidence="3 4" key="1">
    <citation type="submission" date="2015-12" db="EMBL/GenBank/DDBJ databases">
        <title>The genome of Folsomia candida.</title>
        <authorList>
            <person name="Faddeeva A."/>
            <person name="Derks M.F."/>
            <person name="Anvar Y."/>
            <person name="Smit S."/>
            <person name="Van Straalen N."/>
            <person name="Roelofs D."/>
        </authorList>
    </citation>
    <scope>NUCLEOTIDE SEQUENCE [LARGE SCALE GENOMIC DNA]</scope>
    <source>
        <strain evidence="3 4">VU population</strain>
        <tissue evidence="3">Whole body</tissue>
    </source>
</reference>
<feature type="domain" description="C2" evidence="2">
    <location>
        <begin position="135"/>
        <end position="266"/>
    </location>
</feature>
<evidence type="ECO:0000256" key="1">
    <source>
        <dbReference type="SAM" id="SignalP"/>
    </source>
</evidence>
<dbReference type="PROSITE" id="PS50004">
    <property type="entry name" value="C2"/>
    <property type="match status" value="1"/>
</dbReference>
<dbReference type="CDD" id="cd00030">
    <property type="entry name" value="C2"/>
    <property type="match status" value="1"/>
</dbReference>
<gene>
    <name evidence="3" type="ORF">Fcan01_10766</name>
</gene>
<comment type="caution">
    <text evidence="3">The sequence shown here is derived from an EMBL/GenBank/DDBJ whole genome shotgun (WGS) entry which is preliminary data.</text>
</comment>
<evidence type="ECO:0000313" key="4">
    <source>
        <dbReference type="Proteomes" id="UP000198287"/>
    </source>
</evidence>
<keyword evidence="1" id="KW-0732">Signal</keyword>
<dbReference type="Proteomes" id="UP000198287">
    <property type="component" value="Unassembled WGS sequence"/>
</dbReference>
<dbReference type="InterPro" id="IPR035892">
    <property type="entry name" value="C2_domain_sf"/>
</dbReference>